<feature type="region of interest" description="Disordered" evidence="1">
    <location>
        <begin position="188"/>
        <end position="283"/>
    </location>
</feature>
<feature type="compositionally biased region" description="Basic and acidic residues" evidence="1">
    <location>
        <begin position="209"/>
        <end position="231"/>
    </location>
</feature>
<name>A0A6G0L7L5_9STRA</name>
<sequence>MLLTTIPLATEATRAEDATSGLEVVQPATGSAAPVPQATGKPAEVVVTANDAVVESSDDPVVTPNGTATAQGDGLAVVATTDGAATVNDGHMGTHEASGSIALAPTASRKRTKKATEPATRRSARIRERTERHVHWATAAPDTGQPAARTVPRAAPDANGTPPRCKCSGGVTNDDNGDGWCFSDGEYSSSSGYTRPTSQWIPCATTGCDTRRPTRSDGTSDARGLDGDDARGASGIDEGGEGEALDEGRDQGEHDEGDDRVGGRCSDDSGHDKPRRGDAERRG</sequence>
<feature type="region of interest" description="Disordered" evidence="1">
    <location>
        <begin position="1"/>
        <end position="40"/>
    </location>
</feature>
<dbReference type="Proteomes" id="UP000488956">
    <property type="component" value="Unassembled WGS sequence"/>
</dbReference>
<feature type="compositionally biased region" description="Basic and acidic residues" evidence="1">
    <location>
        <begin position="246"/>
        <end position="283"/>
    </location>
</feature>
<protein>
    <submittedName>
        <fullName evidence="2">Uncharacterized protein</fullName>
    </submittedName>
</protein>
<gene>
    <name evidence="2" type="ORF">PF010_g11099</name>
</gene>
<accession>A0A6G0L7L5</accession>
<comment type="caution">
    <text evidence="2">The sequence shown here is derived from an EMBL/GenBank/DDBJ whole genome shotgun (WGS) entry which is preliminary data.</text>
</comment>
<dbReference type="AlphaFoldDB" id="A0A6G0L7L5"/>
<dbReference type="EMBL" id="QXFX01000580">
    <property type="protein sequence ID" value="KAE9110625.1"/>
    <property type="molecule type" value="Genomic_DNA"/>
</dbReference>
<evidence type="ECO:0000256" key="1">
    <source>
        <dbReference type="SAM" id="MobiDB-lite"/>
    </source>
</evidence>
<feature type="region of interest" description="Disordered" evidence="1">
    <location>
        <begin position="142"/>
        <end position="170"/>
    </location>
</feature>
<evidence type="ECO:0000313" key="3">
    <source>
        <dbReference type="Proteomes" id="UP000488956"/>
    </source>
</evidence>
<evidence type="ECO:0000313" key="2">
    <source>
        <dbReference type="EMBL" id="KAE9110625.1"/>
    </source>
</evidence>
<organism evidence="2 3">
    <name type="scientific">Phytophthora fragariae</name>
    <dbReference type="NCBI Taxonomy" id="53985"/>
    <lineage>
        <taxon>Eukaryota</taxon>
        <taxon>Sar</taxon>
        <taxon>Stramenopiles</taxon>
        <taxon>Oomycota</taxon>
        <taxon>Peronosporomycetes</taxon>
        <taxon>Peronosporales</taxon>
        <taxon>Peronosporaceae</taxon>
        <taxon>Phytophthora</taxon>
    </lineage>
</organism>
<reference evidence="2 3" key="1">
    <citation type="submission" date="2018-09" db="EMBL/GenBank/DDBJ databases">
        <title>Genomic investigation of the strawberry pathogen Phytophthora fragariae indicates pathogenicity is determined by transcriptional variation in three key races.</title>
        <authorList>
            <person name="Adams T.M."/>
            <person name="Armitage A.D."/>
            <person name="Sobczyk M.K."/>
            <person name="Bates H.J."/>
            <person name="Dunwell J.M."/>
            <person name="Nellist C.F."/>
            <person name="Harrison R.J."/>
        </authorList>
    </citation>
    <scope>NUCLEOTIDE SEQUENCE [LARGE SCALE GENOMIC DNA]</scope>
    <source>
        <strain evidence="2 3">ONT-3</strain>
    </source>
</reference>
<feature type="compositionally biased region" description="Polar residues" evidence="1">
    <location>
        <begin position="188"/>
        <end position="200"/>
    </location>
</feature>
<proteinExistence type="predicted"/>